<protein>
    <submittedName>
        <fullName evidence="2">Uncharacterized protein</fullName>
    </submittedName>
</protein>
<proteinExistence type="predicted"/>
<evidence type="ECO:0000313" key="3">
    <source>
        <dbReference type="Proteomes" id="UP000287651"/>
    </source>
</evidence>
<dbReference type="AlphaFoldDB" id="A0A426ZLY4"/>
<feature type="non-terminal residue" evidence="2">
    <location>
        <position position="1"/>
    </location>
</feature>
<feature type="compositionally biased region" description="Basic and acidic residues" evidence="1">
    <location>
        <begin position="1"/>
        <end position="14"/>
    </location>
</feature>
<reference evidence="2 3" key="1">
    <citation type="journal article" date="2014" name="Agronomy (Basel)">
        <title>A Draft Genome Sequence for Ensete ventricosum, the Drought-Tolerant Tree Against Hunger.</title>
        <authorList>
            <person name="Harrison J."/>
            <person name="Moore K.A."/>
            <person name="Paszkiewicz K."/>
            <person name="Jones T."/>
            <person name="Grant M."/>
            <person name="Ambacheew D."/>
            <person name="Muzemil S."/>
            <person name="Studholme D.J."/>
        </authorList>
    </citation>
    <scope>NUCLEOTIDE SEQUENCE [LARGE SCALE GENOMIC DNA]</scope>
</reference>
<accession>A0A426ZLY4</accession>
<dbReference type="Proteomes" id="UP000287651">
    <property type="component" value="Unassembled WGS sequence"/>
</dbReference>
<comment type="caution">
    <text evidence="2">The sequence shown here is derived from an EMBL/GenBank/DDBJ whole genome shotgun (WGS) entry which is preliminary data.</text>
</comment>
<sequence length="125" mass="13699">VGWGWEKKKGKVEGGDGAGGGAAEESGGACRADGRRRDLDLLPQEDADHLRLRDPGDRRDSLARLGVLRPALLAVVHAHARTENPSRRSGSRQLEVRSRSLSLFDSLVRLRRDSYLVRLIFSSAS</sequence>
<organism evidence="2 3">
    <name type="scientific">Ensete ventricosum</name>
    <name type="common">Abyssinian banana</name>
    <name type="synonym">Musa ensete</name>
    <dbReference type="NCBI Taxonomy" id="4639"/>
    <lineage>
        <taxon>Eukaryota</taxon>
        <taxon>Viridiplantae</taxon>
        <taxon>Streptophyta</taxon>
        <taxon>Embryophyta</taxon>
        <taxon>Tracheophyta</taxon>
        <taxon>Spermatophyta</taxon>
        <taxon>Magnoliopsida</taxon>
        <taxon>Liliopsida</taxon>
        <taxon>Zingiberales</taxon>
        <taxon>Musaceae</taxon>
        <taxon>Ensete</taxon>
    </lineage>
</organism>
<gene>
    <name evidence="2" type="ORF">B296_00038060</name>
</gene>
<dbReference type="EMBL" id="AMZH03005974">
    <property type="protein sequence ID" value="RRT65003.1"/>
    <property type="molecule type" value="Genomic_DNA"/>
</dbReference>
<evidence type="ECO:0000256" key="1">
    <source>
        <dbReference type="SAM" id="MobiDB-lite"/>
    </source>
</evidence>
<feature type="region of interest" description="Disordered" evidence="1">
    <location>
        <begin position="1"/>
        <end position="38"/>
    </location>
</feature>
<name>A0A426ZLY4_ENSVE</name>
<evidence type="ECO:0000313" key="2">
    <source>
        <dbReference type="EMBL" id="RRT65003.1"/>
    </source>
</evidence>